<feature type="region of interest" description="Disordered" evidence="2">
    <location>
        <begin position="889"/>
        <end position="1013"/>
    </location>
</feature>
<dbReference type="Proteomes" id="UP000807306">
    <property type="component" value="Unassembled WGS sequence"/>
</dbReference>
<dbReference type="EMBL" id="MU157839">
    <property type="protein sequence ID" value="KAF9530594.1"/>
    <property type="molecule type" value="Genomic_DNA"/>
</dbReference>
<feature type="compositionally biased region" description="Pro residues" evidence="2">
    <location>
        <begin position="360"/>
        <end position="384"/>
    </location>
</feature>
<feature type="region of interest" description="Disordered" evidence="2">
    <location>
        <begin position="182"/>
        <end position="221"/>
    </location>
</feature>
<comment type="caution">
    <text evidence="3">The sequence shown here is derived from an EMBL/GenBank/DDBJ whole genome shotgun (WGS) entry which is preliminary data.</text>
</comment>
<reference evidence="3" key="1">
    <citation type="submission" date="2020-11" db="EMBL/GenBank/DDBJ databases">
        <authorList>
            <consortium name="DOE Joint Genome Institute"/>
            <person name="Ahrendt S."/>
            <person name="Riley R."/>
            <person name="Andreopoulos W."/>
            <person name="Labutti K."/>
            <person name="Pangilinan J."/>
            <person name="Ruiz-Duenas F.J."/>
            <person name="Barrasa J.M."/>
            <person name="Sanchez-Garcia M."/>
            <person name="Camarero S."/>
            <person name="Miyauchi S."/>
            <person name="Serrano A."/>
            <person name="Linde D."/>
            <person name="Babiker R."/>
            <person name="Drula E."/>
            <person name="Ayuso-Fernandez I."/>
            <person name="Pacheco R."/>
            <person name="Padilla G."/>
            <person name="Ferreira P."/>
            <person name="Barriuso J."/>
            <person name="Kellner H."/>
            <person name="Castanera R."/>
            <person name="Alfaro M."/>
            <person name="Ramirez L."/>
            <person name="Pisabarro A.G."/>
            <person name="Kuo A."/>
            <person name="Tritt A."/>
            <person name="Lipzen A."/>
            <person name="He G."/>
            <person name="Yan M."/>
            <person name="Ng V."/>
            <person name="Cullen D."/>
            <person name="Martin F."/>
            <person name="Rosso M.-N."/>
            <person name="Henrissat B."/>
            <person name="Hibbett D."/>
            <person name="Martinez A.T."/>
            <person name="Grigoriev I.V."/>
        </authorList>
    </citation>
    <scope>NUCLEOTIDE SEQUENCE</scope>
    <source>
        <strain evidence="3">CBS 506.95</strain>
    </source>
</reference>
<feature type="compositionally biased region" description="Low complexity" evidence="2">
    <location>
        <begin position="775"/>
        <end position="784"/>
    </location>
</feature>
<feature type="compositionally biased region" description="Polar residues" evidence="2">
    <location>
        <begin position="546"/>
        <end position="559"/>
    </location>
</feature>
<feature type="compositionally biased region" description="Low complexity" evidence="2">
    <location>
        <begin position="731"/>
        <end position="749"/>
    </location>
</feature>
<feature type="compositionally biased region" description="Polar residues" evidence="2">
    <location>
        <begin position="661"/>
        <end position="671"/>
    </location>
</feature>
<feature type="region of interest" description="Disordered" evidence="2">
    <location>
        <begin position="1245"/>
        <end position="1296"/>
    </location>
</feature>
<feature type="compositionally biased region" description="Polar residues" evidence="2">
    <location>
        <begin position="1208"/>
        <end position="1226"/>
    </location>
</feature>
<feature type="compositionally biased region" description="Polar residues" evidence="2">
    <location>
        <begin position="1282"/>
        <end position="1296"/>
    </location>
</feature>
<dbReference type="OrthoDB" id="3271284at2759"/>
<feature type="coiled-coil region" evidence="1">
    <location>
        <begin position="1065"/>
        <end position="1128"/>
    </location>
</feature>
<feature type="compositionally biased region" description="Polar residues" evidence="2">
    <location>
        <begin position="433"/>
        <end position="443"/>
    </location>
</feature>
<evidence type="ECO:0000256" key="2">
    <source>
        <dbReference type="SAM" id="MobiDB-lite"/>
    </source>
</evidence>
<name>A0A9P6EKI8_9AGAR</name>
<evidence type="ECO:0000313" key="4">
    <source>
        <dbReference type="Proteomes" id="UP000807306"/>
    </source>
</evidence>
<accession>A0A9P6EKI8</accession>
<feature type="region of interest" description="Disordered" evidence="2">
    <location>
        <begin position="296"/>
        <end position="562"/>
    </location>
</feature>
<feature type="region of interest" description="Disordered" evidence="2">
    <location>
        <begin position="1205"/>
        <end position="1230"/>
    </location>
</feature>
<organism evidence="3 4">
    <name type="scientific">Crepidotus variabilis</name>
    <dbReference type="NCBI Taxonomy" id="179855"/>
    <lineage>
        <taxon>Eukaryota</taxon>
        <taxon>Fungi</taxon>
        <taxon>Dikarya</taxon>
        <taxon>Basidiomycota</taxon>
        <taxon>Agaricomycotina</taxon>
        <taxon>Agaricomycetes</taxon>
        <taxon>Agaricomycetidae</taxon>
        <taxon>Agaricales</taxon>
        <taxon>Agaricineae</taxon>
        <taxon>Crepidotaceae</taxon>
        <taxon>Crepidotus</taxon>
    </lineage>
</organism>
<feature type="compositionally biased region" description="Polar residues" evidence="2">
    <location>
        <begin position="906"/>
        <end position="936"/>
    </location>
</feature>
<gene>
    <name evidence="3" type="ORF">CPB83DRAFT_850596</name>
</gene>
<feature type="compositionally biased region" description="Polar residues" evidence="2">
    <location>
        <begin position="830"/>
        <end position="847"/>
    </location>
</feature>
<protein>
    <submittedName>
        <fullName evidence="3">Uncharacterized protein</fullName>
    </submittedName>
</protein>
<feature type="compositionally biased region" description="Basic and acidic residues" evidence="2">
    <location>
        <begin position="707"/>
        <end position="730"/>
    </location>
</feature>
<feature type="region of interest" description="Disordered" evidence="2">
    <location>
        <begin position="256"/>
        <end position="277"/>
    </location>
</feature>
<proteinExistence type="predicted"/>
<feature type="compositionally biased region" description="Polar residues" evidence="2">
    <location>
        <begin position="785"/>
        <end position="813"/>
    </location>
</feature>
<feature type="compositionally biased region" description="Polar residues" evidence="2">
    <location>
        <begin position="336"/>
        <end position="345"/>
    </location>
</feature>
<keyword evidence="1" id="KW-0175">Coiled coil</keyword>
<feature type="region of interest" description="Disordered" evidence="2">
    <location>
        <begin position="660"/>
        <end position="847"/>
    </location>
</feature>
<evidence type="ECO:0000256" key="1">
    <source>
        <dbReference type="SAM" id="Coils"/>
    </source>
</evidence>
<evidence type="ECO:0000313" key="3">
    <source>
        <dbReference type="EMBL" id="KAF9530594.1"/>
    </source>
</evidence>
<keyword evidence="4" id="KW-1185">Reference proteome</keyword>
<feature type="compositionally biased region" description="Pro residues" evidence="2">
    <location>
        <begin position="947"/>
        <end position="965"/>
    </location>
</feature>
<feature type="compositionally biased region" description="Low complexity" evidence="2">
    <location>
        <begin position="1245"/>
        <end position="1254"/>
    </location>
</feature>
<sequence>MSAFQSLINNYKNVRKPKVFAKLRGEGSGTSHTTNITQPGNADIIEIKENGPRYSLDFDGGKPDTYESDILDAPVRPRGDGQTGSPQVKLDIDLAPEALTDWFAANFPRQEAQPMPFLEDETLSSQRSRNMSQGVIPDPTAFNGHTRLVTGDADEEDELARSSEEALANLQAMDASHFGSLPGFSEDKRASPVIKKQTPSPLSIPLASPDLPSAGRKHPRDSISMLTSNLSLEESSSAVSGTTLARALFSNTFSLSSDSRSSRYRSGGAGLTRSDSTTLGRGYSFYDTFNFAVDPDAPPMPAHAESQYEAPKKSRRRHQRRSSTGSLHMKALVDTPSGTRPNSLLLSPASEFDILRSPDPWTPPPVPSIPRSPPPSSPLLPPPTIQAHHPPLTSSSPDLKLESDSPEQVDALIPVSYQQTSPEDSRWSVPSFAPSTDSQTSSRSADDVLGYYGVPDSYDLESPLLLPGATYRPAVSPIREETSSQLSPPTPYKSDRRDSRRMLPFGARSPGKRLSMARSESSTPPGRPLEATTTSSRQILPPLTEDVSTSQTQPDSARSSLEVLPLNHRTELFNRQRSGSAPTPSLIERSFSDPASLTSLQHPANEVDTFAKQDNRDHAEMLISAMSSSTIAHDPSAALLAMQLRSSSQPNLAQHLLVGRTGSTGRNSKQLSGGRVRPTVAGGRPGSPSRRRIGEISESSGTYPLNEPEHLNEDPQQRSDERAVTGDEISRSSSRGTVSDGSSLHVSDSSRTKMKSLPRIPVSPIGIPLINGDLSSPEPSASSSTHGSITQPSQVTSVPAPQLNSRPPITDTPQLRPRAPPNITIPEGSTAPSTTTQPNISHYPTTHSPILSSQEIELTGGIPPHLRQYKDDAFGTYRGLSLGSPPPYYSVINEPSLPPQQPLQPATPNSGSADQAQTSTPGPSSATQEWSQNDTRLSTRDSRARPRPPLPAGPRRPSQQMPPPVSNSLFGPRDRSASVSSSAGAQPVAGPSRPPLIQSPVAGISPKFQTPPPRWRGYTMEAAKWTFTSTELQAVVSRAIRQSAQASSIRLLQPDVLDHHVPQELRNLEARRTEVKTRYKVLTRRRSLLFEALSAHISGAADEDPAYAQRLLEDLREMAVTLDKLSEELYNMDGQISHLESLVQTHTSSALAIALRKLNTSFLKQMAQNQDLEGQLRDVEAERNEAWTQAQWVADELDQMADVMEESPVSNRSSRVGANRKSSARQSKALLRSSRRFSQLSAYSFSSLPSSKSPVGRQDRIPPVPALPTLQRRNPPDGFMESPTSPFSTGFTPNSETRAQHQVQAEVYAMLGLSVPTLHRSRSWNGLASPPATADPTKAPTVWPVQTLEAQTASVSRRSSLPPDSTLAQVYNTMSAERNAMLLTADMLASTD</sequence>